<dbReference type="Pfam" id="PF00271">
    <property type="entry name" value="Helicase_C"/>
    <property type="match status" value="1"/>
</dbReference>
<feature type="domain" description="DEAD-box RNA helicase Q" evidence="10">
    <location>
        <begin position="2"/>
        <end position="30"/>
    </location>
</feature>
<evidence type="ECO:0000256" key="1">
    <source>
        <dbReference type="ARBA" id="ARBA00022741"/>
    </source>
</evidence>
<gene>
    <name evidence="11" type="ORF">EOE18_15525</name>
</gene>
<keyword evidence="4" id="KW-0067">ATP-binding</keyword>
<keyword evidence="12" id="KW-1185">Reference proteome</keyword>
<dbReference type="SUPFAM" id="SSF52540">
    <property type="entry name" value="P-loop containing nucleoside triphosphate hydrolases"/>
    <property type="match status" value="1"/>
</dbReference>
<evidence type="ECO:0000256" key="6">
    <source>
        <dbReference type="PROSITE-ProRule" id="PRU00552"/>
    </source>
</evidence>
<evidence type="ECO:0000313" key="12">
    <source>
        <dbReference type="Proteomes" id="UP000282837"/>
    </source>
</evidence>
<keyword evidence="3 11" id="KW-0347">Helicase</keyword>
<name>A0A3S2UQF2_9SPHN</name>
<dbReference type="CDD" id="cd00268">
    <property type="entry name" value="DEADc"/>
    <property type="match status" value="1"/>
</dbReference>
<evidence type="ECO:0000259" key="9">
    <source>
        <dbReference type="PROSITE" id="PS51194"/>
    </source>
</evidence>
<dbReference type="GO" id="GO:0016787">
    <property type="term" value="F:hydrolase activity"/>
    <property type="evidence" value="ECO:0007669"/>
    <property type="project" value="UniProtKB-KW"/>
</dbReference>
<evidence type="ECO:0000259" key="8">
    <source>
        <dbReference type="PROSITE" id="PS51192"/>
    </source>
</evidence>
<keyword evidence="2" id="KW-0378">Hydrolase</keyword>
<dbReference type="PROSITE" id="PS51192">
    <property type="entry name" value="HELICASE_ATP_BIND_1"/>
    <property type="match status" value="1"/>
</dbReference>
<sequence>MSYFSDLGLAEPLLRALEAKGYNDPTPIQQKSIPALIEGRDLLGLAQTGTGKTAAFSLPSLHRLITNPQPRKSASCRMLVLSPTRELAAQIAENMRGYAKFVNMSIQCIFGGVPAGKQARALVPGCDVLVATPGRLLDLIDQRAFTLRDVEIFVLDEADQMMDLGFINPLKRIARLLPQQRQSLFFSATMPQAIEALGKQFINNPVKVEVAPQSTTAERVEQRAILISQSEKQALLTMTLRAGLAEGAADPIERAIIFTRTKHGADRVVRHLTPAGIEAAAIHGDKSQAQRTAALKGFRENRIKVLVATDIAARGIDVSGVSHVFNFEIPNVAEQYVHRIGRTARAGADGIALSFVAEDERPYIRAIERLTGVKLKILPLPEDFLREAARLPAPAKRTSGEMQDAARRDGGRRDGGRRDGGRSEGGRREGSRSEGGRREGGRSNNDRRLSVHGDRPRDGARSQGQREADRARGERRDAERRNRDGAARPAAAGPRGARPAPVRSQFDPLRENVDAAPRGNGQRRQRQG</sequence>
<evidence type="ECO:0000256" key="5">
    <source>
        <dbReference type="ARBA" id="ARBA00038437"/>
    </source>
</evidence>
<dbReference type="GO" id="GO:0003676">
    <property type="term" value="F:nucleic acid binding"/>
    <property type="evidence" value="ECO:0007669"/>
    <property type="project" value="InterPro"/>
</dbReference>
<dbReference type="InterPro" id="IPR011545">
    <property type="entry name" value="DEAD/DEAH_box_helicase_dom"/>
</dbReference>
<feature type="short sequence motif" description="Q motif" evidence="6">
    <location>
        <begin position="2"/>
        <end position="30"/>
    </location>
</feature>
<dbReference type="InterPro" id="IPR014001">
    <property type="entry name" value="Helicase_ATP-bd"/>
</dbReference>
<organism evidence="11 12">
    <name type="scientific">Novosphingobium umbonatum</name>
    <dbReference type="NCBI Taxonomy" id="1908524"/>
    <lineage>
        <taxon>Bacteria</taxon>
        <taxon>Pseudomonadati</taxon>
        <taxon>Pseudomonadota</taxon>
        <taxon>Alphaproteobacteria</taxon>
        <taxon>Sphingomonadales</taxon>
        <taxon>Sphingomonadaceae</taxon>
        <taxon>Novosphingobium</taxon>
    </lineage>
</organism>
<protein>
    <submittedName>
        <fullName evidence="11">DEAD/DEAH box helicase</fullName>
    </submittedName>
</protein>
<dbReference type="EMBL" id="SACO01000014">
    <property type="protein sequence ID" value="RVU03527.1"/>
    <property type="molecule type" value="Genomic_DNA"/>
</dbReference>
<dbReference type="InterPro" id="IPR050079">
    <property type="entry name" value="DEAD_box_RNA_helicase"/>
</dbReference>
<feature type="domain" description="Helicase ATP-binding" evidence="8">
    <location>
        <begin position="33"/>
        <end position="208"/>
    </location>
</feature>
<feature type="compositionally biased region" description="Low complexity" evidence="7">
    <location>
        <begin position="487"/>
        <end position="503"/>
    </location>
</feature>
<dbReference type="SMART" id="SM00487">
    <property type="entry name" value="DEXDc"/>
    <property type="match status" value="1"/>
</dbReference>
<dbReference type="PROSITE" id="PS51195">
    <property type="entry name" value="Q_MOTIF"/>
    <property type="match status" value="1"/>
</dbReference>
<dbReference type="CDD" id="cd18787">
    <property type="entry name" value="SF2_C_DEAD"/>
    <property type="match status" value="1"/>
</dbReference>
<feature type="domain" description="Helicase C-terminal" evidence="9">
    <location>
        <begin position="239"/>
        <end position="386"/>
    </location>
</feature>
<dbReference type="GO" id="GO:0005524">
    <property type="term" value="F:ATP binding"/>
    <property type="evidence" value="ECO:0007669"/>
    <property type="project" value="UniProtKB-KW"/>
</dbReference>
<dbReference type="PANTHER" id="PTHR47959">
    <property type="entry name" value="ATP-DEPENDENT RNA HELICASE RHLE-RELATED"/>
    <property type="match status" value="1"/>
</dbReference>
<evidence type="ECO:0000256" key="3">
    <source>
        <dbReference type="ARBA" id="ARBA00022806"/>
    </source>
</evidence>
<dbReference type="Gene3D" id="3.40.50.300">
    <property type="entry name" value="P-loop containing nucleotide triphosphate hydrolases"/>
    <property type="match status" value="2"/>
</dbReference>
<keyword evidence="1" id="KW-0547">Nucleotide-binding</keyword>
<feature type="region of interest" description="Disordered" evidence="7">
    <location>
        <begin position="391"/>
        <end position="528"/>
    </location>
</feature>
<dbReference type="Pfam" id="PF00270">
    <property type="entry name" value="DEAD"/>
    <property type="match status" value="1"/>
</dbReference>
<dbReference type="SMART" id="SM00490">
    <property type="entry name" value="HELICc"/>
    <property type="match status" value="1"/>
</dbReference>
<dbReference type="RefSeq" id="WP_127711187.1">
    <property type="nucleotide sequence ID" value="NZ_SACO01000014.1"/>
</dbReference>
<evidence type="ECO:0000256" key="4">
    <source>
        <dbReference type="ARBA" id="ARBA00022840"/>
    </source>
</evidence>
<dbReference type="PROSITE" id="PS51194">
    <property type="entry name" value="HELICASE_CTER"/>
    <property type="match status" value="1"/>
</dbReference>
<feature type="compositionally biased region" description="Basic and acidic residues" evidence="7">
    <location>
        <begin position="404"/>
        <end position="486"/>
    </location>
</feature>
<dbReference type="GO" id="GO:0005829">
    <property type="term" value="C:cytosol"/>
    <property type="evidence" value="ECO:0007669"/>
    <property type="project" value="TreeGrafter"/>
</dbReference>
<dbReference type="GO" id="GO:0003724">
    <property type="term" value="F:RNA helicase activity"/>
    <property type="evidence" value="ECO:0007669"/>
    <property type="project" value="InterPro"/>
</dbReference>
<dbReference type="PANTHER" id="PTHR47959:SF13">
    <property type="entry name" value="ATP-DEPENDENT RNA HELICASE RHLE"/>
    <property type="match status" value="1"/>
</dbReference>
<reference evidence="11 12" key="1">
    <citation type="submission" date="2019-01" db="EMBL/GenBank/DDBJ databases">
        <authorList>
            <person name="Chen W.-M."/>
        </authorList>
    </citation>
    <scope>NUCLEOTIDE SEQUENCE [LARGE SCALE GENOMIC DNA]</scope>
    <source>
        <strain evidence="11 12">FSY-9</strain>
    </source>
</reference>
<dbReference type="InterPro" id="IPR044742">
    <property type="entry name" value="DEAD/DEAH_RhlB"/>
</dbReference>
<evidence type="ECO:0000256" key="2">
    <source>
        <dbReference type="ARBA" id="ARBA00022801"/>
    </source>
</evidence>
<evidence type="ECO:0000256" key="7">
    <source>
        <dbReference type="SAM" id="MobiDB-lite"/>
    </source>
</evidence>
<evidence type="ECO:0000313" key="11">
    <source>
        <dbReference type="EMBL" id="RVU03527.1"/>
    </source>
</evidence>
<comment type="caution">
    <text evidence="11">The sequence shown here is derived from an EMBL/GenBank/DDBJ whole genome shotgun (WGS) entry which is preliminary data.</text>
</comment>
<dbReference type="AlphaFoldDB" id="A0A3S2UQF2"/>
<accession>A0A3S2UQF2</accession>
<dbReference type="InterPro" id="IPR027417">
    <property type="entry name" value="P-loop_NTPase"/>
</dbReference>
<comment type="similarity">
    <text evidence="5">Belongs to the DEAD box helicase family.</text>
</comment>
<proteinExistence type="inferred from homology"/>
<dbReference type="OrthoDB" id="9805696at2"/>
<dbReference type="InterPro" id="IPR001650">
    <property type="entry name" value="Helicase_C-like"/>
</dbReference>
<evidence type="ECO:0000259" key="10">
    <source>
        <dbReference type="PROSITE" id="PS51195"/>
    </source>
</evidence>
<dbReference type="Proteomes" id="UP000282837">
    <property type="component" value="Unassembled WGS sequence"/>
</dbReference>
<dbReference type="InterPro" id="IPR014014">
    <property type="entry name" value="RNA_helicase_DEAD_Q_motif"/>
</dbReference>